<keyword evidence="2" id="KW-0489">Methyltransferase</keyword>
<dbReference type="Pfam" id="PF06325">
    <property type="entry name" value="PrmA"/>
    <property type="match status" value="1"/>
</dbReference>
<dbReference type="PANTHER" id="PTHR18895">
    <property type="entry name" value="HEMK METHYLTRANSFERASE"/>
    <property type="match status" value="1"/>
</dbReference>
<dbReference type="CDD" id="cd02440">
    <property type="entry name" value="AdoMet_MTases"/>
    <property type="match status" value="1"/>
</dbReference>
<gene>
    <name evidence="2" type="ORF">PAMC26510_27150</name>
</gene>
<dbReference type="GO" id="GO:0036009">
    <property type="term" value="F:protein-glutamine N-methyltransferase activity"/>
    <property type="evidence" value="ECO:0007669"/>
    <property type="project" value="TreeGrafter"/>
</dbReference>
<dbReference type="GO" id="GO:0032259">
    <property type="term" value="P:methylation"/>
    <property type="evidence" value="ECO:0007669"/>
    <property type="project" value="UniProtKB-KW"/>
</dbReference>
<protein>
    <submittedName>
        <fullName evidence="2">Protein-N(5)-glutamine methyltransferase PrmC</fullName>
    </submittedName>
</protein>
<dbReference type="EMBL" id="NBTY01000154">
    <property type="protein sequence ID" value="OTP69249.1"/>
    <property type="molecule type" value="Genomic_DNA"/>
</dbReference>
<sequence>MDGKSDRFVKSPQNVGIPPRGSYFVRYLFSMHSKTSSSTSAAPALIEWEEKGESHSALWRSESGIAPPKRVVIGDDQMTADSAYRLACEGTAILWRGDFQNARQLLQAVARRIETRPKKSAKAKAKQRSATPDAPAEAPAPGEAFNLHRLAQSQRARTLGMFLLPLDAEYAITLRRAPVVKEACEEAYGPAAGESVVSLREVLGLVGAHEWRKKGVDVEALGARIHPYYGVFSPVRGEYVKLVADQPLPSKELAFDIGTGTGVLAALLAQRGVKRVIATEIDPRALACAHENIDLLGFSPQVKVIEADLFPEGRAPLIVCNPPWLPARPSSAIEHAIYDPESRMLRGFLDGLAAHLTPGGEGWLILSDLAEHLGLRTRAQFQEWVDQAGLKTDGRMDVRPNHPRAADKTDPLYQARSAEVTSLWRLVPA</sequence>
<dbReference type="InterPro" id="IPR002052">
    <property type="entry name" value="DNA_methylase_N6_adenine_CS"/>
</dbReference>
<dbReference type="InterPro" id="IPR050320">
    <property type="entry name" value="N5-glutamine_MTase"/>
</dbReference>
<comment type="caution">
    <text evidence="2">The sequence shown here is derived from an EMBL/GenBank/DDBJ whole genome shotgun (WGS) entry which is preliminary data.</text>
</comment>
<accession>A0A242MDN1</accession>
<dbReference type="SUPFAM" id="SSF53335">
    <property type="entry name" value="S-adenosyl-L-methionine-dependent methyltransferases"/>
    <property type="match status" value="1"/>
</dbReference>
<dbReference type="PROSITE" id="PS00092">
    <property type="entry name" value="N6_MTASE"/>
    <property type="match status" value="1"/>
</dbReference>
<name>A0A242MDN1_CABSO</name>
<organism evidence="2 3">
    <name type="scientific">Caballeronia sordidicola</name>
    <name type="common">Burkholderia sordidicola</name>
    <dbReference type="NCBI Taxonomy" id="196367"/>
    <lineage>
        <taxon>Bacteria</taxon>
        <taxon>Pseudomonadati</taxon>
        <taxon>Pseudomonadota</taxon>
        <taxon>Betaproteobacteria</taxon>
        <taxon>Burkholderiales</taxon>
        <taxon>Burkholderiaceae</taxon>
        <taxon>Caballeronia</taxon>
    </lineage>
</organism>
<proteinExistence type="predicted"/>
<dbReference type="PANTHER" id="PTHR18895:SF74">
    <property type="entry name" value="MTRF1L RELEASE FACTOR GLUTAMINE METHYLTRANSFERASE"/>
    <property type="match status" value="1"/>
</dbReference>
<evidence type="ECO:0000256" key="1">
    <source>
        <dbReference type="SAM" id="MobiDB-lite"/>
    </source>
</evidence>
<feature type="region of interest" description="Disordered" evidence="1">
    <location>
        <begin position="116"/>
        <end position="141"/>
    </location>
</feature>
<dbReference type="GO" id="GO:0003676">
    <property type="term" value="F:nucleic acid binding"/>
    <property type="evidence" value="ECO:0007669"/>
    <property type="project" value="InterPro"/>
</dbReference>
<reference evidence="2 3" key="1">
    <citation type="submission" date="2017-03" db="EMBL/GenBank/DDBJ databases">
        <title>Genome analysis of strain PAMC 26510.</title>
        <authorList>
            <person name="Oh H.-M."/>
            <person name="Yang J.-A."/>
        </authorList>
    </citation>
    <scope>NUCLEOTIDE SEQUENCE [LARGE SCALE GENOMIC DNA]</scope>
    <source>
        <strain evidence="2 3">PAMC 26510</strain>
    </source>
</reference>
<dbReference type="AlphaFoldDB" id="A0A242MDN1"/>
<evidence type="ECO:0000313" key="2">
    <source>
        <dbReference type="EMBL" id="OTP69249.1"/>
    </source>
</evidence>
<feature type="compositionally biased region" description="Basic residues" evidence="1">
    <location>
        <begin position="118"/>
        <end position="127"/>
    </location>
</feature>
<keyword evidence="2" id="KW-0808">Transferase</keyword>
<dbReference type="Proteomes" id="UP000194546">
    <property type="component" value="Unassembled WGS sequence"/>
</dbReference>
<feature type="compositionally biased region" description="Low complexity" evidence="1">
    <location>
        <begin position="130"/>
        <end position="141"/>
    </location>
</feature>
<dbReference type="InterPro" id="IPR029063">
    <property type="entry name" value="SAM-dependent_MTases_sf"/>
</dbReference>
<dbReference type="Gene3D" id="3.40.50.150">
    <property type="entry name" value="Vaccinia Virus protein VP39"/>
    <property type="match status" value="1"/>
</dbReference>
<evidence type="ECO:0000313" key="3">
    <source>
        <dbReference type="Proteomes" id="UP000194546"/>
    </source>
</evidence>